<dbReference type="EMBL" id="FWFR01000002">
    <property type="protein sequence ID" value="SLN57783.1"/>
    <property type="molecule type" value="Genomic_DNA"/>
</dbReference>
<dbReference type="Pfam" id="PF11747">
    <property type="entry name" value="RebB"/>
    <property type="match status" value="1"/>
</dbReference>
<organism evidence="1 2">
    <name type="scientific">Oceanibacterium hippocampi</name>
    <dbReference type="NCBI Taxonomy" id="745714"/>
    <lineage>
        <taxon>Bacteria</taxon>
        <taxon>Pseudomonadati</taxon>
        <taxon>Pseudomonadota</taxon>
        <taxon>Alphaproteobacteria</taxon>
        <taxon>Sneathiellales</taxon>
        <taxon>Sneathiellaceae</taxon>
        <taxon>Oceanibacterium</taxon>
    </lineage>
</organism>
<sequence>MAENTWVNSQITDAVTQTNVKLLGDAPAESIGMLYQMLAQSTGLSMQNLVAAQQHKNSIDSAVTTQGVNLLFTIDTATSGVATNGIFTGNSVAEQMSALKASLAMFKNPPAGPYPS</sequence>
<name>A0A1Y5TDA7_9PROT</name>
<proteinExistence type="predicted"/>
<dbReference type="Proteomes" id="UP000193200">
    <property type="component" value="Unassembled WGS sequence"/>
</dbReference>
<protein>
    <submittedName>
        <fullName evidence="1">Killing trait</fullName>
    </submittedName>
</protein>
<gene>
    <name evidence="1" type="ORF">OCH7691_02541</name>
</gene>
<evidence type="ECO:0000313" key="1">
    <source>
        <dbReference type="EMBL" id="SLN57783.1"/>
    </source>
</evidence>
<keyword evidence="2" id="KW-1185">Reference proteome</keyword>
<dbReference type="RefSeq" id="WP_085883886.1">
    <property type="nucleotide sequence ID" value="NZ_FWFR01000002.1"/>
</dbReference>
<dbReference type="OrthoDB" id="8594924at2"/>
<dbReference type="AlphaFoldDB" id="A0A1Y5TDA7"/>
<dbReference type="InterPro" id="IPR021070">
    <property type="entry name" value="Killing_trait_RebB"/>
</dbReference>
<dbReference type="InParanoid" id="A0A1Y5TDA7"/>
<accession>A0A1Y5TDA7</accession>
<reference evidence="1 2" key="1">
    <citation type="submission" date="2017-03" db="EMBL/GenBank/DDBJ databases">
        <authorList>
            <person name="Afonso C.L."/>
            <person name="Miller P.J."/>
            <person name="Scott M.A."/>
            <person name="Spackman E."/>
            <person name="Goraichik I."/>
            <person name="Dimitrov K.M."/>
            <person name="Suarez D.L."/>
            <person name="Swayne D.E."/>
        </authorList>
    </citation>
    <scope>NUCLEOTIDE SEQUENCE [LARGE SCALE GENOMIC DNA]</scope>
    <source>
        <strain evidence="1 2">CECT 7691</strain>
    </source>
</reference>
<evidence type="ECO:0000313" key="2">
    <source>
        <dbReference type="Proteomes" id="UP000193200"/>
    </source>
</evidence>